<dbReference type="Proteomes" id="UP000198424">
    <property type="component" value="Unassembled WGS sequence"/>
</dbReference>
<proteinExistence type="predicted"/>
<keyword evidence="2" id="KW-1185">Reference proteome</keyword>
<evidence type="ECO:0000313" key="2">
    <source>
        <dbReference type="Proteomes" id="UP000198424"/>
    </source>
</evidence>
<protein>
    <recommendedName>
        <fullName evidence="3">DUF676 domain-containing protein</fullName>
    </recommendedName>
</protein>
<evidence type="ECO:0008006" key="3">
    <source>
        <dbReference type="Google" id="ProtNLM"/>
    </source>
</evidence>
<dbReference type="SUPFAM" id="SSF53474">
    <property type="entry name" value="alpha/beta-Hydrolases"/>
    <property type="match status" value="1"/>
</dbReference>
<reference evidence="1 2" key="1">
    <citation type="submission" date="2016-11" db="EMBL/GenBank/DDBJ databases">
        <title>Whole genomes of Flavobacteriaceae.</title>
        <authorList>
            <person name="Stine C."/>
            <person name="Li C."/>
            <person name="Tadesse D."/>
        </authorList>
    </citation>
    <scope>NUCLEOTIDE SEQUENCE [LARGE SCALE GENOMIC DNA]</scope>
    <source>
        <strain evidence="1 2">ATCC 29551</strain>
    </source>
</reference>
<dbReference type="Gene3D" id="3.40.50.1820">
    <property type="entry name" value="alpha/beta hydrolase"/>
    <property type="match status" value="1"/>
</dbReference>
<dbReference type="InterPro" id="IPR029058">
    <property type="entry name" value="AB_hydrolase_fold"/>
</dbReference>
<accession>A0ABX4CH15</accession>
<dbReference type="RefSeq" id="WP_051885870.1">
    <property type="nucleotide sequence ID" value="NZ_JBEWQG010000020.1"/>
</dbReference>
<dbReference type="EMBL" id="MUGY01000010">
    <property type="protein sequence ID" value="OXA94187.1"/>
    <property type="molecule type" value="Genomic_DNA"/>
</dbReference>
<gene>
    <name evidence="1" type="ORF">B0A62_11045</name>
</gene>
<comment type="caution">
    <text evidence="1">The sequence shown here is derived from an EMBL/GenBank/DDBJ whole genome shotgun (WGS) entry which is preliminary data.</text>
</comment>
<evidence type="ECO:0000313" key="1">
    <source>
        <dbReference type="EMBL" id="OXA94187.1"/>
    </source>
</evidence>
<name>A0ABX4CH15_FLAHY</name>
<organism evidence="1 2">
    <name type="scientific">Flavobacterium hydatis</name>
    <name type="common">Cytophaga aquatilis</name>
    <dbReference type="NCBI Taxonomy" id="991"/>
    <lineage>
        <taxon>Bacteria</taxon>
        <taxon>Pseudomonadati</taxon>
        <taxon>Bacteroidota</taxon>
        <taxon>Flavobacteriia</taxon>
        <taxon>Flavobacteriales</taxon>
        <taxon>Flavobacteriaceae</taxon>
        <taxon>Flavobacterium</taxon>
    </lineage>
</organism>
<sequence length="529" mass="60403">MGNVILGEPRFKKPEVVVKGNGLPTDIIMFVPGTTDPINLKTLKHEANKDYWRASKDNFWGKLKELKFQFNDLHIEDTFLSWSGDNNTEERNKAADGLLGLFVRVYPKYKNKETHLHLIGHSHGGNVINQFTELIATDSRFPKLWKIKSITYLSTPFFQKKHQLNHTKLHEECKIINVHNEYDITQQFVADFSLVNLEILIRKLNKGDFEAALKRIKETNFEPFAIIGDSGFRGKINETQGHNLWRNTGILLDGVGMLMDAIIKYINSIETNKFKSEKTKFVDLFDRIHKWSVNAKTTIIRNQAARNGGYSRDFYFDDLDLLGILRLINELLAIKTGLTDSYLLGVLAALFNENTGITESIEETSWTPKKQTKGLAITDLVITGNDKYASRKKRANFDKFLSGLQTAQKNKDTKEILMRLISQFITEDQIQAIRDQINKLEYVVSGAKDTQLTLLRGTNLKVYQELVKKYNADLVAKTDMDIEMAKRPGTVPYLATVSHSLSHTQYWLKVDEALRSAFSSGINTGYKPK</sequence>